<dbReference type="NCBIfam" id="TIGR01488">
    <property type="entry name" value="HAD-SF-IB"/>
    <property type="match status" value="1"/>
</dbReference>
<proteinExistence type="inferred from homology"/>
<dbReference type="PANTHER" id="PTHR43344:SF13">
    <property type="entry name" value="PHOSPHATASE RV3661-RELATED"/>
    <property type="match status" value="1"/>
</dbReference>
<comment type="caution">
    <text evidence="6">The sequence shown here is derived from an EMBL/GenBank/DDBJ whole genome shotgun (WGS) entry which is preliminary data.</text>
</comment>
<evidence type="ECO:0000256" key="4">
    <source>
        <dbReference type="ARBA" id="ARBA00022842"/>
    </source>
</evidence>
<dbReference type="RefSeq" id="WP_124934212.1">
    <property type="nucleotide sequence ID" value="NZ_JAGFOU010000001.1"/>
</dbReference>
<protein>
    <submittedName>
        <fullName evidence="6">HAD-IB family hydrolase</fullName>
    </submittedName>
</protein>
<evidence type="ECO:0000256" key="2">
    <source>
        <dbReference type="ARBA" id="ARBA00022723"/>
    </source>
</evidence>
<sequence>MSPASPAPASSSGAQVPRPAGAPQDAPAPTAPCGPPHRTAAYFDLDKTILATSAALALGEPMRRSGLISRTAVARGVVVQLPYLLVGVDTPQANRIMERLARMLAGISRRELRQVVEDALGSAIEPACYAEALQLIAAHQQAGHDVVVVSASTSEIVEPVARMVGAGRAVATRLEVDDEGRFTGRIERSLLHAQKVVALQEDAAAHGIDLQRSWAYSDSVSDEPMLRAVGHPVAANPDRELRRLAAREGWPVRDFVRPVRLRSWAPPQPASGVLQAALLLAVATATGWAVARFPRRRAAAAPLGRRLARRTGRS</sequence>
<evidence type="ECO:0000313" key="6">
    <source>
        <dbReference type="EMBL" id="RRD28565.1"/>
    </source>
</evidence>
<feature type="compositionally biased region" description="Low complexity" evidence="5">
    <location>
        <begin position="1"/>
        <end position="12"/>
    </location>
</feature>
<evidence type="ECO:0000256" key="3">
    <source>
        <dbReference type="ARBA" id="ARBA00022801"/>
    </source>
</evidence>
<evidence type="ECO:0000256" key="5">
    <source>
        <dbReference type="SAM" id="MobiDB-lite"/>
    </source>
</evidence>
<dbReference type="OrthoDB" id="25607at2"/>
<dbReference type="Gene3D" id="1.20.1440.100">
    <property type="entry name" value="SG protein - dephosphorylation function"/>
    <property type="match status" value="1"/>
</dbReference>
<dbReference type="AlphaFoldDB" id="A0A3P1V5H4"/>
<feature type="region of interest" description="Disordered" evidence="5">
    <location>
        <begin position="1"/>
        <end position="37"/>
    </location>
</feature>
<accession>A0A3P1V5H4</accession>
<comment type="similarity">
    <text evidence="1">Belongs to the HAD-like hydrolase superfamily. SerB family.</text>
</comment>
<gene>
    <name evidence="6" type="ORF">EII10_09215</name>
</gene>
<organism evidence="6 7">
    <name type="scientific">Actinomyces bowdenii</name>
    <dbReference type="NCBI Taxonomy" id="131109"/>
    <lineage>
        <taxon>Bacteria</taxon>
        <taxon>Bacillati</taxon>
        <taxon>Actinomycetota</taxon>
        <taxon>Actinomycetes</taxon>
        <taxon>Actinomycetales</taxon>
        <taxon>Actinomycetaceae</taxon>
        <taxon>Actinomyces</taxon>
    </lineage>
</organism>
<dbReference type="SUPFAM" id="SSF56784">
    <property type="entry name" value="HAD-like"/>
    <property type="match status" value="1"/>
</dbReference>
<dbReference type="InterPro" id="IPR036412">
    <property type="entry name" value="HAD-like_sf"/>
</dbReference>
<reference evidence="6 7" key="1">
    <citation type="submission" date="2018-11" db="EMBL/GenBank/DDBJ databases">
        <title>Genomes From Bacteria Associated with the Canine Oral Cavity: a Test Case for Automated Genome-Based Taxonomic Assignment.</title>
        <authorList>
            <person name="Coil D.A."/>
            <person name="Jospin G."/>
            <person name="Darling A.E."/>
            <person name="Wallis C."/>
            <person name="Davis I.J."/>
            <person name="Harris S."/>
            <person name="Eisen J.A."/>
            <person name="Holcombe L.J."/>
            <person name="O'Flynn C."/>
        </authorList>
    </citation>
    <scope>NUCLEOTIDE SEQUENCE [LARGE SCALE GENOMIC DNA]</scope>
    <source>
        <strain evidence="6 7">OH5050</strain>
    </source>
</reference>
<dbReference type="EMBL" id="RQZC01000016">
    <property type="protein sequence ID" value="RRD28565.1"/>
    <property type="molecule type" value="Genomic_DNA"/>
</dbReference>
<dbReference type="InterPro" id="IPR050582">
    <property type="entry name" value="HAD-like_SerB"/>
</dbReference>
<evidence type="ECO:0000313" key="7">
    <source>
        <dbReference type="Proteomes" id="UP000271272"/>
    </source>
</evidence>
<dbReference type="Proteomes" id="UP000271272">
    <property type="component" value="Unassembled WGS sequence"/>
</dbReference>
<keyword evidence="7" id="KW-1185">Reference proteome</keyword>
<keyword evidence="2" id="KW-0479">Metal-binding</keyword>
<keyword evidence="3 6" id="KW-0378">Hydrolase</keyword>
<dbReference type="Gene3D" id="3.40.50.1000">
    <property type="entry name" value="HAD superfamily/HAD-like"/>
    <property type="match status" value="1"/>
</dbReference>
<dbReference type="GO" id="GO:0046872">
    <property type="term" value="F:metal ion binding"/>
    <property type="evidence" value="ECO:0007669"/>
    <property type="project" value="UniProtKB-KW"/>
</dbReference>
<evidence type="ECO:0000256" key="1">
    <source>
        <dbReference type="ARBA" id="ARBA00009184"/>
    </source>
</evidence>
<keyword evidence="4" id="KW-0460">Magnesium</keyword>
<dbReference type="Pfam" id="PF12710">
    <property type="entry name" value="HAD"/>
    <property type="match status" value="1"/>
</dbReference>
<dbReference type="GO" id="GO:0016787">
    <property type="term" value="F:hydrolase activity"/>
    <property type="evidence" value="ECO:0007669"/>
    <property type="project" value="UniProtKB-KW"/>
</dbReference>
<dbReference type="CDD" id="cd02612">
    <property type="entry name" value="HAD_PGPPase"/>
    <property type="match status" value="1"/>
</dbReference>
<name>A0A3P1V5H4_9ACTO</name>
<dbReference type="InterPro" id="IPR023214">
    <property type="entry name" value="HAD_sf"/>
</dbReference>
<dbReference type="PANTHER" id="PTHR43344">
    <property type="entry name" value="PHOSPHOSERINE PHOSPHATASE"/>
    <property type="match status" value="1"/>
</dbReference>
<dbReference type="NCBIfam" id="TIGR01490">
    <property type="entry name" value="HAD-SF-IB-hyp1"/>
    <property type="match status" value="1"/>
</dbReference>
<dbReference type="InterPro" id="IPR006385">
    <property type="entry name" value="HAD_hydro_SerB1"/>
</dbReference>